<evidence type="ECO:0000313" key="3">
    <source>
        <dbReference type="EMBL" id="MFC6037415.1"/>
    </source>
</evidence>
<comment type="caution">
    <text evidence="3">The sequence shown here is derived from an EMBL/GenBank/DDBJ whole genome shotgun (WGS) entry which is preliminary data.</text>
</comment>
<dbReference type="Proteomes" id="UP001596116">
    <property type="component" value="Unassembled WGS sequence"/>
</dbReference>
<dbReference type="RefSeq" id="WP_379881189.1">
    <property type="nucleotide sequence ID" value="NZ_JBHPON010000003.1"/>
</dbReference>
<protein>
    <submittedName>
        <fullName evidence="3">PilZ domain-containing protein</fullName>
    </submittedName>
</protein>
<organism evidence="3 4">
    <name type="scientific">Hyphococcus aureus</name>
    <dbReference type="NCBI Taxonomy" id="2666033"/>
    <lineage>
        <taxon>Bacteria</taxon>
        <taxon>Pseudomonadati</taxon>
        <taxon>Pseudomonadota</taxon>
        <taxon>Alphaproteobacteria</taxon>
        <taxon>Parvularculales</taxon>
        <taxon>Parvularculaceae</taxon>
        <taxon>Hyphococcus</taxon>
    </lineage>
</organism>
<reference evidence="3 4" key="1">
    <citation type="submission" date="2024-09" db="EMBL/GenBank/DDBJ databases">
        <authorList>
            <person name="Zhang Z.-H."/>
        </authorList>
    </citation>
    <scope>NUCLEOTIDE SEQUENCE [LARGE SCALE GENOMIC DNA]</scope>
    <source>
        <strain evidence="3 4">HHTR114</strain>
    </source>
</reference>
<name>A0ABW1KZB1_9PROT</name>
<feature type="compositionally biased region" description="Basic and acidic residues" evidence="1">
    <location>
        <begin position="34"/>
        <end position="43"/>
    </location>
</feature>
<feature type="domain" description="PilZ" evidence="2">
    <location>
        <begin position="52"/>
        <end position="115"/>
    </location>
</feature>
<dbReference type="InterPro" id="IPR009875">
    <property type="entry name" value="PilZ_domain"/>
</dbReference>
<sequence>MRKKDNRLTERLAAIKSAAPTITDGRIPPPKKRGPPDRDKRDAVFRPGKIYLSKSDQVRCVIRNVSQGGAYVHLEGMQPLPAIVMLRFEQTGVIKKARVAWQNDIEAGLAFVKDVTPGRTGPDPHEIPPVVAR</sequence>
<dbReference type="SUPFAM" id="SSF141371">
    <property type="entry name" value="PilZ domain-like"/>
    <property type="match status" value="1"/>
</dbReference>
<feature type="region of interest" description="Disordered" evidence="1">
    <location>
        <begin position="14"/>
        <end position="43"/>
    </location>
</feature>
<dbReference type="Pfam" id="PF07238">
    <property type="entry name" value="PilZ"/>
    <property type="match status" value="1"/>
</dbReference>
<accession>A0ABW1KZB1</accession>
<evidence type="ECO:0000256" key="1">
    <source>
        <dbReference type="SAM" id="MobiDB-lite"/>
    </source>
</evidence>
<keyword evidence="4" id="KW-1185">Reference proteome</keyword>
<evidence type="ECO:0000313" key="4">
    <source>
        <dbReference type="Proteomes" id="UP001596116"/>
    </source>
</evidence>
<dbReference type="EMBL" id="JBHPON010000003">
    <property type="protein sequence ID" value="MFC6037415.1"/>
    <property type="molecule type" value="Genomic_DNA"/>
</dbReference>
<evidence type="ECO:0000259" key="2">
    <source>
        <dbReference type="Pfam" id="PF07238"/>
    </source>
</evidence>
<proteinExistence type="predicted"/>
<gene>
    <name evidence="3" type="ORF">ACFMB1_17800</name>
</gene>